<evidence type="ECO:0000313" key="2">
    <source>
        <dbReference type="Proteomes" id="UP000765509"/>
    </source>
</evidence>
<proteinExistence type="predicted"/>
<dbReference type="EMBL" id="AVOT02044558">
    <property type="protein sequence ID" value="MBW0539920.1"/>
    <property type="molecule type" value="Genomic_DNA"/>
</dbReference>
<sequence>MCNLKQQTRIASLTCQEEYMACSYASKACMWVPQGLTSMAGHFTPTLLMGKKAAIQIATYRRRRKNSRSIRCEFDTANKVPVENQIKLLWIGTEEREANIMIKSLGKNTFQQFYDKILE</sequence>
<dbReference type="AlphaFoldDB" id="A0A9Q3II45"/>
<protein>
    <submittedName>
        <fullName evidence="1">Uncharacterized protein</fullName>
    </submittedName>
</protein>
<name>A0A9Q3II45_9BASI</name>
<keyword evidence="2" id="KW-1185">Reference proteome</keyword>
<accession>A0A9Q3II45</accession>
<gene>
    <name evidence="1" type="ORF">O181_079635</name>
</gene>
<evidence type="ECO:0000313" key="1">
    <source>
        <dbReference type="EMBL" id="MBW0539920.1"/>
    </source>
</evidence>
<reference evidence="1" key="1">
    <citation type="submission" date="2021-03" db="EMBL/GenBank/DDBJ databases">
        <title>Draft genome sequence of rust myrtle Austropuccinia psidii MF-1, a brazilian biotype.</title>
        <authorList>
            <person name="Quecine M.C."/>
            <person name="Pachon D.M.R."/>
            <person name="Bonatelli M.L."/>
            <person name="Correr F.H."/>
            <person name="Franceschini L.M."/>
            <person name="Leite T.F."/>
            <person name="Margarido G.R.A."/>
            <person name="Almeida C.A."/>
            <person name="Ferrarezi J.A."/>
            <person name="Labate C.A."/>
        </authorList>
    </citation>
    <scope>NUCLEOTIDE SEQUENCE</scope>
    <source>
        <strain evidence="1">MF-1</strain>
    </source>
</reference>
<organism evidence="1 2">
    <name type="scientific">Austropuccinia psidii MF-1</name>
    <dbReference type="NCBI Taxonomy" id="1389203"/>
    <lineage>
        <taxon>Eukaryota</taxon>
        <taxon>Fungi</taxon>
        <taxon>Dikarya</taxon>
        <taxon>Basidiomycota</taxon>
        <taxon>Pucciniomycotina</taxon>
        <taxon>Pucciniomycetes</taxon>
        <taxon>Pucciniales</taxon>
        <taxon>Sphaerophragmiaceae</taxon>
        <taxon>Austropuccinia</taxon>
    </lineage>
</organism>
<dbReference type="OrthoDB" id="3344688at2759"/>
<comment type="caution">
    <text evidence="1">The sequence shown here is derived from an EMBL/GenBank/DDBJ whole genome shotgun (WGS) entry which is preliminary data.</text>
</comment>
<dbReference type="Proteomes" id="UP000765509">
    <property type="component" value="Unassembled WGS sequence"/>
</dbReference>